<keyword evidence="3" id="KW-1185">Reference proteome</keyword>
<accession>A0ABQ4YPC0</accession>
<comment type="caution">
    <text evidence="2">The sequence shown here is derived from an EMBL/GenBank/DDBJ whole genome shotgun (WGS) entry which is preliminary data.</text>
</comment>
<evidence type="ECO:0000313" key="3">
    <source>
        <dbReference type="Proteomes" id="UP001151760"/>
    </source>
</evidence>
<protein>
    <submittedName>
        <fullName evidence="2">Uncharacterized protein</fullName>
    </submittedName>
</protein>
<gene>
    <name evidence="2" type="ORF">Tco_0728701</name>
</gene>
<dbReference type="EMBL" id="BQNB010010553">
    <property type="protein sequence ID" value="GJS78820.1"/>
    <property type="molecule type" value="Genomic_DNA"/>
</dbReference>
<evidence type="ECO:0000256" key="1">
    <source>
        <dbReference type="SAM" id="MobiDB-lite"/>
    </source>
</evidence>
<feature type="region of interest" description="Disordered" evidence="1">
    <location>
        <begin position="136"/>
        <end position="167"/>
    </location>
</feature>
<reference evidence="2" key="2">
    <citation type="submission" date="2022-01" db="EMBL/GenBank/DDBJ databases">
        <authorList>
            <person name="Yamashiro T."/>
            <person name="Shiraishi A."/>
            <person name="Satake H."/>
            <person name="Nakayama K."/>
        </authorList>
    </citation>
    <scope>NUCLEOTIDE SEQUENCE</scope>
</reference>
<organism evidence="2 3">
    <name type="scientific">Tanacetum coccineum</name>
    <dbReference type="NCBI Taxonomy" id="301880"/>
    <lineage>
        <taxon>Eukaryota</taxon>
        <taxon>Viridiplantae</taxon>
        <taxon>Streptophyta</taxon>
        <taxon>Embryophyta</taxon>
        <taxon>Tracheophyta</taxon>
        <taxon>Spermatophyta</taxon>
        <taxon>Magnoliopsida</taxon>
        <taxon>eudicotyledons</taxon>
        <taxon>Gunneridae</taxon>
        <taxon>Pentapetalae</taxon>
        <taxon>asterids</taxon>
        <taxon>campanulids</taxon>
        <taxon>Asterales</taxon>
        <taxon>Asteraceae</taxon>
        <taxon>Asteroideae</taxon>
        <taxon>Anthemideae</taxon>
        <taxon>Anthemidinae</taxon>
        <taxon>Tanacetum</taxon>
    </lineage>
</organism>
<evidence type="ECO:0000313" key="2">
    <source>
        <dbReference type="EMBL" id="GJS78820.1"/>
    </source>
</evidence>
<feature type="compositionally biased region" description="Polar residues" evidence="1">
    <location>
        <begin position="151"/>
        <end position="163"/>
    </location>
</feature>
<proteinExistence type="predicted"/>
<reference evidence="2" key="1">
    <citation type="journal article" date="2022" name="Int. J. Mol. Sci.">
        <title>Draft Genome of Tanacetum Coccineum: Genomic Comparison of Closely Related Tanacetum-Family Plants.</title>
        <authorList>
            <person name="Yamashiro T."/>
            <person name="Shiraishi A."/>
            <person name="Nakayama K."/>
            <person name="Satake H."/>
        </authorList>
    </citation>
    <scope>NUCLEOTIDE SEQUENCE</scope>
</reference>
<sequence length="441" mass="49806">MESLKTIKYAPQVKNMILEAVEFPNNNYVGYFSYPSNVELAKPPKDSVIKFTMKNGKKLLSFKFKTFVETTGLDYNKVNQPHTNVVKTELLKLGLDNDKNEAKEASVLFNKTPLLKTWVPAGWRLLVTFVIQHESSMSPSPFPEKKRKNKGQTVTKPKPNSQDPDYGALLEETKDEEFPNFSNEDILVAGDDMETNKSEHTANFSTRSSSPSDLGFKDVDNIKHVTERILSRNLRFGFEVLFAQMEIENEDKHVEVATSYVDLRESVEGFCNEYLTTRAHTAITIHREVLRAEFKLKEKVKSLIDTKLNNSKNLSEVTKLLRRGNIPNDITSFEAIQGAVNQQHAHHTTFDRPIRSLTWNLGPRLTKIEETQTNIQTDLAIIKTSTSEIESVVSEIYQVFKSPTSFTPLGSSPYQAVTPTEVNAPVDGGESCPSLCRKPIL</sequence>
<name>A0ABQ4YPC0_9ASTR</name>
<dbReference type="Proteomes" id="UP001151760">
    <property type="component" value="Unassembled WGS sequence"/>
</dbReference>